<dbReference type="Pfam" id="PF02016">
    <property type="entry name" value="Peptidase_S66"/>
    <property type="match status" value="1"/>
</dbReference>
<dbReference type="InterPro" id="IPR027461">
    <property type="entry name" value="Carboxypeptidase_A_C_sf"/>
</dbReference>
<dbReference type="SUPFAM" id="SSF52317">
    <property type="entry name" value="Class I glutamine amidotransferase-like"/>
    <property type="match status" value="1"/>
</dbReference>
<dbReference type="Gene3D" id="3.50.30.60">
    <property type="entry name" value="LD-carboxypeptidase A C-terminal domain-like"/>
    <property type="match status" value="1"/>
</dbReference>
<evidence type="ECO:0000259" key="4">
    <source>
        <dbReference type="Pfam" id="PF17676"/>
    </source>
</evidence>
<keyword evidence="5" id="KW-0645">Protease</keyword>
<dbReference type="PANTHER" id="PTHR30237:SF4">
    <property type="entry name" value="LD-CARBOXYPEPTIDASE C-TERMINAL DOMAIN-CONTAINING PROTEIN"/>
    <property type="match status" value="1"/>
</dbReference>
<dbReference type="InterPro" id="IPR040921">
    <property type="entry name" value="Peptidase_S66C"/>
</dbReference>
<dbReference type="InterPro" id="IPR029062">
    <property type="entry name" value="Class_I_gatase-like"/>
</dbReference>
<name>Q2LGP9_9ZZZZ</name>
<dbReference type="EMBL" id="DQ314496">
    <property type="protein sequence ID" value="ABC70144.1"/>
    <property type="molecule type" value="Genomic_DNA"/>
</dbReference>
<sequence length="338" mass="37713">MAHERPPPVPDGGRVAVLAPSAPVPTARLDRVADRLRSVFGLEAVLYPTARRDPDDGPAPPAERAEELMRAFADPAVDAVLSATGGDDQLRVLDHLDPERLRRNPTRFFGYSDNDNFRLFLWRLGQVSWGLAAHPDLAVDPEVRPYVRDHFSRALFGELGTVSPAAEWTDEWFDFESGEPRSWRDSPGWWWRDHGPVAGPVWGGTLSVLRWQLCADRYLPAPERLDGAVLAVETAETLPPAREVGYVLRSLGERGWLGRFDGLLVGRPRAHNPVSPRERSFDDYRTSIRDHAETQLARYAPETTAVFDVDFGHTSPVFPLPLGATARLEPDEGTITFE</sequence>
<evidence type="ECO:0000313" key="5">
    <source>
        <dbReference type="EMBL" id="ABC70144.1"/>
    </source>
</evidence>
<keyword evidence="2" id="KW-0378">Hydrolase</keyword>
<reference evidence="5" key="1">
    <citation type="submission" date="2005-12" db="EMBL/GenBank/DDBJ databases">
        <title>Environmental genomics of 'Haloquadratum walsbyi' in a saltern crystallizer indicates a large pool of accessory genes in an otherwise coherent species.</title>
        <authorList>
            <person name="Legault B.A."/>
            <person name="Lopez-Lopez A."/>
            <person name="Alba-Casado J.C."/>
            <person name="Doolittle F.W."/>
            <person name="Bolhuis H."/>
            <person name="Rodriguez-Valera F."/>
            <person name="Papke T.R."/>
        </authorList>
    </citation>
    <scope>NUCLEOTIDE SEQUENCE</scope>
</reference>
<proteinExistence type="inferred from homology"/>
<dbReference type="SUPFAM" id="SSF141986">
    <property type="entry name" value="LD-carboxypeptidase A C-terminal domain-like"/>
    <property type="match status" value="1"/>
</dbReference>
<dbReference type="GO" id="GO:0004180">
    <property type="term" value="F:carboxypeptidase activity"/>
    <property type="evidence" value="ECO:0007669"/>
    <property type="project" value="UniProtKB-KW"/>
</dbReference>
<dbReference type="Pfam" id="PF17676">
    <property type="entry name" value="Peptidase_S66C"/>
    <property type="match status" value="1"/>
</dbReference>
<dbReference type="PANTHER" id="PTHR30237">
    <property type="entry name" value="MURAMOYLTETRAPEPTIDE CARBOXYPEPTIDASE"/>
    <property type="match status" value="1"/>
</dbReference>
<evidence type="ECO:0000256" key="2">
    <source>
        <dbReference type="ARBA" id="ARBA00022801"/>
    </source>
</evidence>
<evidence type="ECO:0000256" key="1">
    <source>
        <dbReference type="ARBA" id="ARBA00010233"/>
    </source>
</evidence>
<evidence type="ECO:0000259" key="3">
    <source>
        <dbReference type="Pfam" id="PF02016"/>
    </source>
</evidence>
<feature type="domain" description="LD-carboxypeptidase C-terminal" evidence="4">
    <location>
        <begin position="199"/>
        <end position="328"/>
    </location>
</feature>
<keyword evidence="5" id="KW-0121">Carboxypeptidase</keyword>
<dbReference type="AlphaFoldDB" id="Q2LGP9"/>
<dbReference type="CDD" id="cd07062">
    <property type="entry name" value="Peptidase_S66_mccF_like"/>
    <property type="match status" value="1"/>
</dbReference>
<organism evidence="5">
    <name type="scientific">uncultured prokaryote 2E01B</name>
    <dbReference type="NCBI Taxonomy" id="363283"/>
    <lineage>
        <taxon>unclassified sequences</taxon>
        <taxon>environmental samples</taxon>
    </lineage>
</organism>
<protein>
    <submittedName>
        <fullName evidence="5">Probable LD-carboxypeptidase</fullName>
    </submittedName>
</protein>
<dbReference type="Gene3D" id="3.40.50.10740">
    <property type="entry name" value="Class I glutamine amidotransferase-like"/>
    <property type="match status" value="1"/>
</dbReference>
<dbReference type="InterPro" id="IPR027478">
    <property type="entry name" value="LdcA_N"/>
</dbReference>
<accession>Q2LGP9</accession>
<dbReference type="InterPro" id="IPR040449">
    <property type="entry name" value="Peptidase_S66_N"/>
</dbReference>
<dbReference type="InterPro" id="IPR003507">
    <property type="entry name" value="S66_fam"/>
</dbReference>
<comment type="similarity">
    <text evidence="1">Belongs to the peptidase S66 family.</text>
</comment>
<feature type="domain" description="LD-carboxypeptidase N-terminal" evidence="3">
    <location>
        <begin position="15"/>
        <end position="126"/>
    </location>
</feature>